<dbReference type="SMART" id="SM00220">
    <property type="entry name" value="S_TKc"/>
    <property type="match status" value="1"/>
</dbReference>
<accession>I3Y733</accession>
<keyword evidence="8" id="KW-1185">Reference proteome</keyword>
<dbReference type="EMBL" id="CP003154">
    <property type="protein sequence ID" value="AFL72801.1"/>
    <property type="molecule type" value="Genomic_DNA"/>
</dbReference>
<feature type="domain" description="Protein kinase" evidence="6">
    <location>
        <begin position="75"/>
        <end position="380"/>
    </location>
</feature>
<evidence type="ECO:0000256" key="1">
    <source>
        <dbReference type="ARBA" id="ARBA00022679"/>
    </source>
</evidence>
<dbReference type="HOGENOM" id="CLU_365202_0_0_6"/>
<evidence type="ECO:0000256" key="5">
    <source>
        <dbReference type="SAM" id="MobiDB-lite"/>
    </source>
</evidence>
<dbReference type="PANTHER" id="PTHR43289:SF6">
    <property type="entry name" value="SERINE_THREONINE-PROTEIN KINASE NEKL-3"/>
    <property type="match status" value="1"/>
</dbReference>
<dbReference type="KEGG" id="tvi:Thivi_0749"/>
<dbReference type="Gene3D" id="1.10.510.10">
    <property type="entry name" value="Transferase(Phosphotransferase) domain 1"/>
    <property type="match status" value="1"/>
</dbReference>
<protein>
    <submittedName>
        <fullName evidence="7">Serine/threonine protein kinase</fullName>
    </submittedName>
</protein>
<dbReference type="PANTHER" id="PTHR43289">
    <property type="entry name" value="MITOGEN-ACTIVATED PROTEIN KINASE KINASE KINASE 20-RELATED"/>
    <property type="match status" value="1"/>
</dbReference>
<dbReference type="RefSeq" id="WP_014777293.1">
    <property type="nucleotide sequence ID" value="NC_018012.1"/>
</dbReference>
<dbReference type="eggNOG" id="COG0515">
    <property type="taxonomic scope" value="Bacteria"/>
</dbReference>
<reference evidence="7 8" key="1">
    <citation type="submission" date="2012-06" db="EMBL/GenBank/DDBJ databases">
        <title>Complete sequence of Thiocystis violascens DSM 198.</title>
        <authorList>
            <consortium name="US DOE Joint Genome Institute"/>
            <person name="Lucas S."/>
            <person name="Han J."/>
            <person name="Lapidus A."/>
            <person name="Cheng J.-F."/>
            <person name="Goodwin L."/>
            <person name="Pitluck S."/>
            <person name="Peters L."/>
            <person name="Ovchinnikova G."/>
            <person name="Teshima H."/>
            <person name="Detter J.C."/>
            <person name="Han C."/>
            <person name="Tapia R."/>
            <person name="Land M."/>
            <person name="Hauser L."/>
            <person name="Kyrpides N."/>
            <person name="Ivanova N."/>
            <person name="Pagani I."/>
            <person name="Vogl K."/>
            <person name="Liu Z."/>
            <person name="Frigaard N.-U."/>
            <person name="Bryant D."/>
            <person name="Woyke T."/>
        </authorList>
    </citation>
    <scope>NUCLEOTIDE SEQUENCE [LARGE SCALE GENOMIC DNA]</scope>
    <source>
        <strain evidence="8">ATCC 17096 / DSM 198 / 6111</strain>
    </source>
</reference>
<dbReference type="Pfam" id="PF00069">
    <property type="entry name" value="Pkinase"/>
    <property type="match status" value="1"/>
</dbReference>
<keyword evidence="7" id="KW-0723">Serine/threonine-protein kinase</keyword>
<dbReference type="InterPro" id="IPR011009">
    <property type="entry name" value="Kinase-like_dom_sf"/>
</dbReference>
<dbReference type="SUPFAM" id="SSF56112">
    <property type="entry name" value="Protein kinase-like (PK-like)"/>
    <property type="match status" value="1"/>
</dbReference>
<dbReference type="GO" id="GO:0004674">
    <property type="term" value="F:protein serine/threonine kinase activity"/>
    <property type="evidence" value="ECO:0007669"/>
    <property type="project" value="UniProtKB-KW"/>
</dbReference>
<dbReference type="AlphaFoldDB" id="I3Y733"/>
<sequence>MPRSPEDPEQATSFERPRQRHSPGSPPPETGGSANEGVEATILVAPSSHGSGRPPPARDRAAPQPDGTRAALARFDLLEPLGQGAMGVVLLARDRDLGRKVAYKRLRGELGAKPDMVQRFLAEAQITAQLDHPNVVPLYSLEHEDAQQLGYAMKLVQGETLESLIRQARSTLESGRILPPRLQRETLLDHFLKICDAIAFAHSRGVIHRDLKPANIMVGHFHEVYVMDWGIARVLESSRVPGTDMAERVSCARSGVGAGMETADGIATTQCGSLLGTPKYMSPEQARGEIDQLDERSDLYSLGLILFELICLRPAFGGPDVGTLLDRIQRGQRQPVAAPSPRGSIPRELKAIVDKATQAEPTERYQSAADLAEDLRHHLRGEAVSALRDNPLQSTLRWIGHHRQRALNLFLATLLIGFLATGALWYRHTVELEKIHERQILTARYFDFASAQAQIIVKHFLFMLGLLEGLSVGAELALEDGKPAEGRYYTHEDFVTPGSGPKDLATSASLYRDRPISTDVPVVFFPQGVVPTETERKIRQLLPLKALFQRIILEAHDEQEVPPSGRKVRETLDRHDITVDWMGIALREGAMVGYPGLGGFSATYDPIARPWYRQAVLAQGGKVCGEPYVSASLSIFIMSCSVALYSNAGEFFGVAEIDLPLEKNVEKILLTPQLPLVRALLLNDQGQILVEARPDTIQGVDLPKERLRAYSNATIVEAIKAGHSGQQNVLDADRKLWVMYLHLRELKWTYVVELDEQGARHDAK</sequence>
<evidence type="ECO:0000313" key="7">
    <source>
        <dbReference type="EMBL" id="AFL72801.1"/>
    </source>
</evidence>
<dbReference type="PROSITE" id="PS50011">
    <property type="entry name" value="PROTEIN_KINASE_DOM"/>
    <property type="match status" value="1"/>
</dbReference>
<dbReference type="PROSITE" id="PS00108">
    <property type="entry name" value="PROTEIN_KINASE_ST"/>
    <property type="match status" value="1"/>
</dbReference>
<dbReference type="InterPro" id="IPR000719">
    <property type="entry name" value="Prot_kinase_dom"/>
</dbReference>
<dbReference type="GO" id="GO:0005524">
    <property type="term" value="F:ATP binding"/>
    <property type="evidence" value="ECO:0007669"/>
    <property type="project" value="UniProtKB-KW"/>
</dbReference>
<keyword evidence="3 7" id="KW-0418">Kinase</keyword>
<name>I3Y733_THIV6</name>
<dbReference type="Gene3D" id="3.30.450.20">
    <property type="entry name" value="PAS domain"/>
    <property type="match status" value="2"/>
</dbReference>
<dbReference type="CDD" id="cd14014">
    <property type="entry name" value="STKc_PknB_like"/>
    <property type="match status" value="1"/>
</dbReference>
<feature type="region of interest" description="Disordered" evidence="5">
    <location>
        <begin position="1"/>
        <end position="67"/>
    </location>
</feature>
<dbReference type="STRING" id="765911.Thivi_0749"/>
<evidence type="ECO:0000259" key="6">
    <source>
        <dbReference type="PROSITE" id="PS50011"/>
    </source>
</evidence>
<gene>
    <name evidence="7" type="ordered locus">Thivi_0749</name>
</gene>
<dbReference type="Gene3D" id="3.30.200.20">
    <property type="entry name" value="Phosphorylase Kinase, domain 1"/>
    <property type="match status" value="1"/>
</dbReference>
<keyword evidence="1" id="KW-0808">Transferase</keyword>
<organism evidence="7 8">
    <name type="scientific">Thiocystis violascens (strain ATCC 17096 / DSM 198 / 6111)</name>
    <name type="common">Chromatium violascens</name>
    <dbReference type="NCBI Taxonomy" id="765911"/>
    <lineage>
        <taxon>Bacteria</taxon>
        <taxon>Pseudomonadati</taxon>
        <taxon>Pseudomonadota</taxon>
        <taxon>Gammaproteobacteria</taxon>
        <taxon>Chromatiales</taxon>
        <taxon>Chromatiaceae</taxon>
        <taxon>Thiocystis</taxon>
    </lineage>
</organism>
<dbReference type="InterPro" id="IPR008271">
    <property type="entry name" value="Ser/Thr_kinase_AS"/>
</dbReference>
<dbReference type="Proteomes" id="UP000006062">
    <property type="component" value="Chromosome"/>
</dbReference>
<evidence type="ECO:0000256" key="2">
    <source>
        <dbReference type="ARBA" id="ARBA00022741"/>
    </source>
</evidence>
<evidence type="ECO:0000313" key="8">
    <source>
        <dbReference type="Proteomes" id="UP000006062"/>
    </source>
</evidence>
<evidence type="ECO:0000256" key="4">
    <source>
        <dbReference type="ARBA" id="ARBA00022840"/>
    </source>
</evidence>
<dbReference type="OrthoDB" id="9801841at2"/>
<proteinExistence type="predicted"/>
<evidence type="ECO:0000256" key="3">
    <source>
        <dbReference type="ARBA" id="ARBA00022777"/>
    </source>
</evidence>
<keyword evidence="2" id="KW-0547">Nucleotide-binding</keyword>
<keyword evidence="4" id="KW-0067">ATP-binding</keyword>